<feature type="compositionally biased region" description="Low complexity" evidence="1">
    <location>
        <begin position="328"/>
        <end position="348"/>
    </location>
</feature>
<evidence type="ECO:0000256" key="1">
    <source>
        <dbReference type="SAM" id="MobiDB-lite"/>
    </source>
</evidence>
<feature type="compositionally biased region" description="Basic and acidic residues" evidence="1">
    <location>
        <begin position="472"/>
        <end position="482"/>
    </location>
</feature>
<feature type="compositionally biased region" description="Polar residues" evidence="1">
    <location>
        <begin position="293"/>
        <end position="312"/>
    </location>
</feature>
<feature type="compositionally biased region" description="Basic and acidic residues" evidence="1">
    <location>
        <begin position="625"/>
        <end position="638"/>
    </location>
</feature>
<evidence type="ECO:0000313" key="4">
    <source>
        <dbReference type="Proteomes" id="UP001359485"/>
    </source>
</evidence>
<gene>
    <name evidence="3" type="ORF">RUM44_008930</name>
</gene>
<dbReference type="EMBL" id="JAWJWF010000045">
    <property type="protein sequence ID" value="KAK6626457.1"/>
    <property type="molecule type" value="Genomic_DNA"/>
</dbReference>
<feature type="region of interest" description="Disordered" evidence="1">
    <location>
        <begin position="601"/>
        <end position="658"/>
    </location>
</feature>
<feature type="region of interest" description="Disordered" evidence="1">
    <location>
        <begin position="118"/>
        <end position="141"/>
    </location>
</feature>
<feature type="region of interest" description="Disordered" evidence="1">
    <location>
        <begin position="260"/>
        <end position="527"/>
    </location>
</feature>
<feature type="compositionally biased region" description="Basic and acidic residues" evidence="1">
    <location>
        <begin position="118"/>
        <end position="130"/>
    </location>
</feature>
<name>A0ABR1AR88_POLSC</name>
<keyword evidence="2" id="KW-0812">Transmembrane</keyword>
<accession>A0ABR1AR88</accession>
<feature type="compositionally biased region" description="Polar residues" evidence="1">
    <location>
        <begin position="427"/>
        <end position="442"/>
    </location>
</feature>
<dbReference type="Proteomes" id="UP001359485">
    <property type="component" value="Unassembled WGS sequence"/>
</dbReference>
<evidence type="ECO:0000256" key="2">
    <source>
        <dbReference type="SAM" id="Phobius"/>
    </source>
</evidence>
<sequence length="690" mass="75985">MLAELNWIFAVPASIFGSLSVVIAFALCICGWKTKEPKDEFIGVEGRVKITNPDEYEQEVNANDIQPEGIGEKIQNTAKRSLPDLPVDSQVNGRPNVNWESVGDAASELYATVVLQDEKSKKHNRQKSDSDSISPSLTYTKVKKDHPYDKLKKVEHPYAQVKENESEIKITNASQVNSIKKEVKEVNQPDEFDRCLLTTIRTGSESTVNIPAATAITGHVSASEDLPYMTPPSHFSGDSQDSGKGYTSISVREPLSAIKAESKTNSARRPDSHYATVSDDSDDMYAAIDDPSQAYTSESETYAQIHNRSKSAPQPPSVDSLKQMTTCSQTHSRQASSSSLASSTVISSPKPEKRPANSPLPPTPAKSGDTSENITQQDDINLRQSASPRNVEDMYAKVIKKGRRDVDLERGGSTESGVSESSDSLSFKLQLTTSTTESSRSCHSYLSKSTLTDSTSPSSSTGQMTTDTFSSEMDHQRSHSGYEKLGANLFEFDRKSDPGYETVNKGPSSESDPEYEKLKPQKHGYTSVERSKKDGFFVYPMVSDKVEVEGTDGYSLVNVDTQENEIYSKIDASESDGYACVEPQEVFNSDDGYAKVVKHNNDRTEPSYERVTFGSRKSSSPVDVADEKVRKVQADRGPEPTYESLGNELDSEDVTDPNYESVRFTKENVLVEPPYQMLRECESGGLVPED</sequence>
<reference evidence="3 4" key="1">
    <citation type="submission" date="2023-09" db="EMBL/GenBank/DDBJ databases">
        <title>Genomes of two closely related lineages of the louse Polyplax serrata with different host specificities.</title>
        <authorList>
            <person name="Martinu J."/>
            <person name="Tarabai H."/>
            <person name="Stefka J."/>
            <person name="Hypsa V."/>
        </authorList>
    </citation>
    <scope>NUCLEOTIDE SEQUENCE [LARGE SCALE GENOMIC DNA]</scope>
    <source>
        <strain evidence="3">98ZLc_SE</strain>
    </source>
</reference>
<feature type="compositionally biased region" description="Polar residues" evidence="1">
    <location>
        <begin position="236"/>
        <end position="247"/>
    </location>
</feature>
<evidence type="ECO:0000313" key="3">
    <source>
        <dbReference type="EMBL" id="KAK6626457.1"/>
    </source>
</evidence>
<feature type="compositionally biased region" description="Low complexity" evidence="1">
    <location>
        <begin position="444"/>
        <end position="466"/>
    </location>
</feature>
<feature type="transmembrane region" description="Helical" evidence="2">
    <location>
        <begin position="6"/>
        <end position="32"/>
    </location>
</feature>
<feature type="compositionally biased region" description="Polar residues" evidence="1">
    <location>
        <begin position="368"/>
        <end position="388"/>
    </location>
</feature>
<keyword evidence="2" id="KW-1133">Transmembrane helix</keyword>
<feature type="compositionally biased region" description="Low complexity" evidence="1">
    <location>
        <begin position="413"/>
        <end position="426"/>
    </location>
</feature>
<keyword evidence="4" id="KW-1185">Reference proteome</keyword>
<proteinExistence type="predicted"/>
<organism evidence="3 4">
    <name type="scientific">Polyplax serrata</name>
    <name type="common">Common mouse louse</name>
    <dbReference type="NCBI Taxonomy" id="468196"/>
    <lineage>
        <taxon>Eukaryota</taxon>
        <taxon>Metazoa</taxon>
        <taxon>Ecdysozoa</taxon>
        <taxon>Arthropoda</taxon>
        <taxon>Hexapoda</taxon>
        <taxon>Insecta</taxon>
        <taxon>Pterygota</taxon>
        <taxon>Neoptera</taxon>
        <taxon>Paraneoptera</taxon>
        <taxon>Psocodea</taxon>
        <taxon>Troctomorpha</taxon>
        <taxon>Phthiraptera</taxon>
        <taxon>Anoplura</taxon>
        <taxon>Polyplacidae</taxon>
        <taxon>Polyplax</taxon>
    </lineage>
</organism>
<keyword evidence="2" id="KW-0472">Membrane</keyword>
<comment type="caution">
    <text evidence="3">The sequence shown here is derived from an EMBL/GenBank/DDBJ whole genome shotgun (WGS) entry which is preliminary data.</text>
</comment>
<protein>
    <submittedName>
        <fullName evidence="3">Uncharacterized protein</fullName>
    </submittedName>
</protein>
<feature type="region of interest" description="Disordered" evidence="1">
    <location>
        <begin position="224"/>
        <end position="247"/>
    </location>
</feature>